<dbReference type="Proteomes" id="UP000807306">
    <property type="component" value="Unassembled WGS sequence"/>
</dbReference>
<reference evidence="1" key="1">
    <citation type="submission" date="2020-11" db="EMBL/GenBank/DDBJ databases">
        <authorList>
            <consortium name="DOE Joint Genome Institute"/>
            <person name="Ahrendt S."/>
            <person name="Riley R."/>
            <person name="Andreopoulos W."/>
            <person name="Labutti K."/>
            <person name="Pangilinan J."/>
            <person name="Ruiz-Duenas F.J."/>
            <person name="Barrasa J.M."/>
            <person name="Sanchez-Garcia M."/>
            <person name="Camarero S."/>
            <person name="Miyauchi S."/>
            <person name="Serrano A."/>
            <person name="Linde D."/>
            <person name="Babiker R."/>
            <person name="Drula E."/>
            <person name="Ayuso-Fernandez I."/>
            <person name="Pacheco R."/>
            <person name="Padilla G."/>
            <person name="Ferreira P."/>
            <person name="Barriuso J."/>
            <person name="Kellner H."/>
            <person name="Castanera R."/>
            <person name="Alfaro M."/>
            <person name="Ramirez L."/>
            <person name="Pisabarro A.G."/>
            <person name="Kuo A."/>
            <person name="Tritt A."/>
            <person name="Lipzen A."/>
            <person name="He G."/>
            <person name="Yan M."/>
            <person name="Ng V."/>
            <person name="Cullen D."/>
            <person name="Martin F."/>
            <person name="Rosso M.-N."/>
            <person name="Henrissat B."/>
            <person name="Hibbett D."/>
            <person name="Martinez A.T."/>
            <person name="Grigoriev I.V."/>
        </authorList>
    </citation>
    <scope>NUCLEOTIDE SEQUENCE</scope>
    <source>
        <strain evidence="1">CBS 506.95</strain>
    </source>
</reference>
<protein>
    <submittedName>
        <fullName evidence="1">Uncharacterized protein</fullName>
    </submittedName>
</protein>
<keyword evidence="2" id="KW-1185">Reference proteome</keyword>
<evidence type="ECO:0000313" key="2">
    <source>
        <dbReference type="Proteomes" id="UP000807306"/>
    </source>
</evidence>
<dbReference type="EMBL" id="MU157919">
    <property type="protein sequence ID" value="KAF9523359.1"/>
    <property type="molecule type" value="Genomic_DNA"/>
</dbReference>
<evidence type="ECO:0000313" key="1">
    <source>
        <dbReference type="EMBL" id="KAF9523359.1"/>
    </source>
</evidence>
<sequence>MNTAESILYPSFYFRDMAFFLTKFVTDRFERNSSPFQDDSLSYNLIPPTLSACSSSCSSGSTDSLLITTALNNDFSSKWEERIYDVILRTLQLSEFDESVVVGTAVLLDMMRDMAINSQRRRAQGSMEDPILNLPAFPHEDYFKFFVGAYIHAYHLLSDNSEMISPQRWSEITGGMLSGEQVLEVEIDFREMLEKHMSSYEAPSYNNIVDGIETIYVQDEVTSVPPNPFISEDRYLNTKSTMFTHIRLAMTIRGQRPHVPDTVFCDDDSTVLDYSLTFSPCESEMKFRRVMLNIAKDQYEEINSASDRKAYSWIMGNTDRTDEETDSWIFSSMELGKGVSGLRRLENTYVQKVTKTFKTFGDNDWTVI</sequence>
<proteinExistence type="predicted"/>
<accession>A0A9P6E6N9</accession>
<name>A0A9P6E6N9_9AGAR</name>
<comment type="caution">
    <text evidence="1">The sequence shown here is derived from an EMBL/GenBank/DDBJ whole genome shotgun (WGS) entry which is preliminary data.</text>
</comment>
<dbReference type="AlphaFoldDB" id="A0A9P6E6N9"/>
<organism evidence="1 2">
    <name type="scientific">Crepidotus variabilis</name>
    <dbReference type="NCBI Taxonomy" id="179855"/>
    <lineage>
        <taxon>Eukaryota</taxon>
        <taxon>Fungi</taxon>
        <taxon>Dikarya</taxon>
        <taxon>Basidiomycota</taxon>
        <taxon>Agaricomycotina</taxon>
        <taxon>Agaricomycetes</taxon>
        <taxon>Agaricomycetidae</taxon>
        <taxon>Agaricales</taxon>
        <taxon>Agaricineae</taxon>
        <taxon>Crepidotaceae</taxon>
        <taxon>Crepidotus</taxon>
    </lineage>
</organism>
<gene>
    <name evidence="1" type="ORF">CPB83DRAFT_898841</name>
</gene>